<organism evidence="1 2">
    <name type="scientific">Hoeflea phototrophica (strain DSM 17068 / NCIMB 14078 / DFL-43)</name>
    <dbReference type="NCBI Taxonomy" id="411684"/>
    <lineage>
        <taxon>Bacteria</taxon>
        <taxon>Pseudomonadati</taxon>
        <taxon>Pseudomonadota</taxon>
        <taxon>Alphaproteobacteria</taxon>
        <taxon>Hyphomicrobiales</taxon>
        <taxon>Rhizobiaceae</taxon>
        <taxon>Hoeflea</taxon>
    </lineage>
</organism>
<keyword evidence="2" id="KW-1185">Reference proteome</keyword>
<dbReference type="STRING" id="411684.HPDFL43_12753"/>
<dbReference type="Pfam" id="PF04463">
    <property type="entry name" value="2-thiour_desulf"/>
    <property type="match status" value="1"/>
</dbReference>
<dbReference type="RefSeq" id="WP_007198319.1">
    <property type="nucleotide sequence ID" value="NZ_CM002917.1"/>
</dbReference>
<accession>A9DC15</accession>
<proteinExistence type="predicted"/>
<protein>
    <submittedName>
        <fullName evidence="1">Uncharacterized protein</fullName>
    </submittedName>
</protein>
<dbReference type="AlphaFoldDB" id="A9DC15"/>
<name>A9DC15_HOEPD</name>
<dbReference type="EMBL" id="ABIA03000004">
    <property type="protein sequence ID" value="EDQ32338.1"/>
    <property type="molecule type" value="Genomic_DNA"/>
</dbReference>
<dbReference type="OrthoDB" id="495783at2"/>
<dbReference type="PANTHER" id="PTHR30087:SF1">
    <property type="entry name" value="HYPOTHETICAL CYTOSOLIC PROTEIN"/>
    <property type="match status" value="1"/>
</dbReference>
<dbReference type="eggNOG" id="COG1683">
    <property type="taxonomic scope" value="Bacteria"/>
</dbReference>
<dbReference type="HOGENOM" id="CLU_076318_1_0_5"/>
<reference evidence="1 2" key="2">
    <citation type="submission" date="2012-06" db="EMBL/GenBank/DDBJ databases">
        <authorList>
            <person name="Fiebig A."/>
        </authorList>
    </citation>
    <scope>NUCLEOTIDE SEQUENCE [LARGE SCALE GENOMIC DNA]</scope>
    <source>
        <strain evidence="1 2">DFL-43</strain>
    </source>
</reference>
<gene>
    <name evidence="1" type="ORF">HPDFL43_12753</name>
</gene>
<reference evidence="1 2" key="1">
    <citation type="submission" date="2007-10" db="EMBL/GenBank/DDBJ databases">
        <authorList>
            <person name="Wagner-Dobler I."/>
            <person name="Ferriera S."/>
            <person name="Johnson J."/>
            <person name="Kravitz S."/>
            <person name="Beeson K."/>
            <person name="Sutton G."/>
            <person name="Rogers Y.-H."/>
            <person name="Friedman R."/>
            <person name="Frazier M."/>
            <person name="Venter J.C."/>
        </authorList>
    </citation>
    <scope>NUCLEOTIDE SEQUENCE [LARGE SCALE GENOMIC DNA]</scope>
    <source>
        <strain evidence="1 2">DFL-43</strain>
    </source>
</reference>
<evidence type="ECO:0000313" key="2">
    <source>
        <dbReference type="Proteomes" id="UP000004291"/>
    </source>
</evidence>
<sequence>MDKILVSACLLGRPVRYNGSDKLVESGLIALWRKQGRIVALCPEVAAGFPTPRPPAEIEPGKQGHDVLTGTARIFEQTGADVTSQFCSGAHIALETARSHDCRFALLTDGSPSCGTSYVYSGEFDGVSRTGQGVVAALLSENGIAVFAENQIELLAEALDRDG</sequence>
<dbReference type="Proteomes" id="UP000004291">
    <property type="component" value="Chromosome"/>
</dbReference>
<dbReference type="InterPro" id="IPR007553">
    <property type="entry name" value="2-thiour_desulf"/>
</dbReference>
<comment type="caution">
    <text evidence="1">The sequence shown here is derived from an EMBL/GenBank/DDBJ whole genome shotgun (WGS) entry which is preliminary data.</text>
</comment>
<dbReference type="PANTHER" id="PTHR30087">
    <property type="entry name" value="INNER MEMBRANE PROTEIN"/>
    <property type="match status" value="1"/>
</dbReference>
<evidence type="ECO:0000313" key="1">
    <source>
        <dbReference type="EMBL" id="EDQ32338.1"/>
    </source>
</evidence>